<keyword evidence="2" id="KW-1185">Reference proteome</keyword>
<sequence length="82" mass="9542">MLGLGFSKDGRTSCLWKCTLRAIKIQWKAVVVSFGSTLATLRTILLLYYWKVFTLHLIASHFSTYIKHVKCNFWDMVLVVSW</sequence>
<protein>
    <submittedName>
        <fullName evidence="1">Uncharacterized protein</fullName>
    </submittedName>
</protein>
<evidence type="ECO:0000313" key="2">
    <source>
        <dbReference type="Proteomes" id="UP001187471"/>
    </source>
</evidence>
<accession>A0AA88U9F5</accession>
<reference evidence="1" key="1">
    <citation type="submission" date="2022-12" db="EMBL/GenBank/DDBJ databases">
        <title>Draft genome assemblies for two species of Escallonia (Escalloniales).</title>
        <authorList>
            <person name="Chanderbali A."/>
            <person name="Dervinis C."/>
            <person name="Anghel I."/>
            <person name="Soltis D."/>
            <person name="Soltis P."/>
            <person name="Zapata F."/>
        </authorList>
    </citation>
    <scope>NUCLEOTIDE SEQUENCE</scope>
    <source>
        <strain evidence="1">UCBG92.1500</strain>
        <tissue evidence="1">Leaf</tissue>
    </source>
</reference>
<evidence type="ECO:0000313" key="1">
    <source>
        <dbReference type="EMBL" id="KAK2973651.1"/>
    </source>
</evidence>
<dbReference type="Proteomes" id="UP001187471">
    <property type="component" value="Unassembled WGS sequence"/>
</dbReference>
<proteinExistence type="predicted"/>
<organism evidence="1 2">
    <name type="scientific">Escallonia rubra</name>
    <dbReference type="NCBI Taxonomy" id="112253"/>
    <lineage>
        <taxon>Eukaryota</taxon>
        <taxon>Viridiplantae</taxon>
        <taxon>Streptophyta</taxon>
        <taxon>Embryophyta</taxon>
        <taxon>Tracheophyta</taxon>
        <taxon>Spermatophyta</taxon>
        <taxon>Magnoliopsida</taxon>
        <taxon>eudicotyledons</taxon>
        <taxon>Gunneridae</taxon>
        <taxon>Pentapetalae</taxon>
        <taxon>asterids</taxon>
        <taxon>campanulids</taxon>
        <taxon>Escalloniales</taxon>
        <taxon>Escalloniaceae</taxon>
        <taxon>Escallonia</taxon>
    </lineage>
</organism>
<name>A0AA88U9F5_9ASTE</name>
<comment type="caution">
    <text evidence="1">The sequence shown here is derived from an EMBL/GenBank/DDBJ whole genome shotgun (WGS) entry which is preliminary data.</text>
</comment>
<gene>
    <name evidence="1" type="ORF">RJ640_017023</name>
</gene>
<dbReference type="EMBL" id="JAVXUO010002389">
    <property type="protein sequence ID" value="KAK2973651.1"/>
    <property type="molecule type" value="Genomic_DNA"/>
</dbReference>
<dbReference type="AlphaFoldDB" id="A0AA88U9F5"/>